<sequence>MVDQGLAFDLATLAGRRQVLRALGLGALTLGLTACGGDTTAPGAAGSPAATSAGEIPDETAGPYPGDGSNGPDALNHSGIVRSDLRTSFGAAAGTAAGVPMTLELTLRDLAGGGGPFAGAAVYVWHCDREGRYSMYSAGVTDQNYLRGVQLSDAQGRVRFTSIFPACYAGRWPHVHFEVYPDRASITDAGKAVATSQLALPEAACRQVYGRSGYGASVPNLAGITLGGDTVFGDDGARSQLAAVTGDPAAGYTVALAVGVDTRTAPRGGQPAHDGQTPGGGPPRGTPSGGSSGRAPGPPPGGTPGAPPPGAPGLLPRPGGARPGGAPPATP</sequence>
<dbReference type="AlphaFoldDB" id="A0A8J3BLP1"/>
<dbReference type="PANTHER" id="PTHR34315">
    <property type="match status" value="1"/>
</dbReference>
<evidence type="ECO:0000313" key="3">
    <source>
        <dbReference type="EMBL" id="GGK23634.1"/>
    </source>
</evidence>
<gene>
    <name evidence="3" type="ORF">GCM10010124_15110</name>
</gene>
<feature type="domain" description="Intradiol ring-cleavage dioxygenases" evidence="2">
    <location>
        <begin position="92"/>
        <end position="169"/>
    </location>
</feature>
<reference evidence="3" key="2">
    <citation type="submission" date="2020-09" db="EMBL/GenBank/DDBJ databases">
        <authorList>
            <person name="Sun Q."/>
            <person name="Ohkuma M."/>
        </authorList>
    </citation>
    <scope>NUCLEOTIDE SEQUENCE</scope>
    <source>
        <strain evidence="3">JCM 3091</strain>
    </source>
</reference>
<dbReference type="InterPro" id="IPR000627">
    <property type="entry name" value="Intradiol_dOase_C"/>
</dbReference>
<dbReference type="Pfam" id="PF00775">
    <property type="entry name" value="Dioxygenase_C"/>
    <property type="match status" value="1"/>
</dbReference>
<name>A0A8J3BLP1_9ACTN</name>
<evidence type="ECO:0000256" key="1">
    <source>
        <dbReference type="SAM" id="MobiDB-lite"/>
    </source>
</evidence>
<accession>A0A8J3BLP1</accession>
<feature type="region of interest" description="Disordered" evidence="1">
    <location>
        <begin position="43"/>
        <end position="77"/>
    </location>
</feature>
<organism evidence="3 4">
    <name type="scientific">Pilimelia terevasa</name>
    <dbReference type="NCBI Taxonomy" id="53372"/>
    <lineage>
        <taxon>Bacteria</taxon>
        <taxon>Bacillati</taxon>
        <taxon>Actinomycetota</taxon>
        <taxon>Actinomycetes</taxon>
        <taxon>Micromonosporales</taxon>
        <taxon>Micromonosporaceae</taxon>
        <taxon>Pilimelia</taxon>
    </lineage>
</organism>
<dbReference type="GO" id="GO:0008199">
    <property type="term" value="F:ferric iron binding"/>
    <property type="evidence" value="ECO:0007669"/>
    <property type="project" value="InterPro"/>
</dbReference>
<dbReference type="PANTHER" id="PTHR34315:SF1">
    <property type="entry name" value="INTRADIOL RING-CLEAVAGE DIOXYGENASES DOMAIN-CONTAINING PROTEIN-RELATED"/>
    <property type="match status" value="1"/>
</dbReference>
<feature type="compositionally biased region" description="Low complexity" evidence="1">
    <location>
        <begin position="43"/>
        <end position="54"/>
    </location>
</feature>
<comment type="caution">
    <text evidence="3">The sequence shown here is derived from an EMBL/GenBank/DDBJ whole genome shotgun (WGS) entry which is preliminary data.</text>
</comment>
<protein>
    <submittedName>
        <fullName evidence="3">3,4-dioxygenase subunit beta</fullName>
    </submittedName>
</protein>
<evidence type="ECO:0000259" key="2">
    <source>
        <dbReference type="Pfam" id="PF00775"/>
    </source>
</evidence>
<feature type="region of interest" description="Disordered" evidence="1">
    <location>
        <begin position="263"/>
        <end position="331"/>
    </location>
</feature>
<keyword evidence="4" id="KW-1185">Reference proteome</keyword>
<proteinExistence type="predicted"/>
<dbReference type="Proteomes" id="UP000662200">
    <property type="component" value="Unassembled WGS sequence"/>
</dbReference>
<dbReference type="GO" id="GO:0016702">
    <property type="term" value="F:oxidoreductase activity, acting on single donors with incorporation of molecular oxygen, incorporation of two atoms of oxygen"/>
    <property type="evidence" value="ECO:0007669"/>
    <property type="project" value="InterPro"/>
</dbReference>
<dbReference type="InterPro" id="IPR015889">
    <property type="entry name" value="Intradiol_dOase_core"/>
</dbReference>
<dbReference type="SUPFAM" id="SSF49482">
    <property type="entry name" value="Aromatic compound dioxygenase"/>
    <property type="match status" value="1"/>
</dbReference>
<dbReference type="EMBL" id="BMQC01000004">
    <property type="protein sequence ID" value="GGK23634.1"/>
    <property type="molecule type" value="Genomic_DNA"/>
</dbReference>
<dbReference type="Gene3D" id="2.60.130.10">
    <property type="entry name" value="Aromatic compound dioxygenase"/>
    <property type="match status" value="1"/>
</dbReference>
<feature type="compositionally biased region" description="Pro residues" evidence="1">
    <location>
        <begin position="296"/>
        <end position="311"/>
    </location>
</feature>
<evidence type="ECO:0000313" key="4">
    <source>
        <dbReference type="Proteomes" id="UP000662200"/>
    </source>
</evidence>
<reference evidence="3" key="1">
    <citation type="journal article" date="2014" name="Int. J. Syst. Evol. Microbiol.">
        <title>Complete genome sequence of Corynebacterium casei LMG S-19264T (=DSM 44701T), isolated from a smear-ripened cheese.</title>
        <authorList>
            <consortium name="US DOE Joint Genome Institute (JGI-PGF)"/>
            <person name="Walter F."/>
            <person name="Albersmeier A."/>
            <person name="Kalinowski J."/>
            <person name="Ruckert C."/>
        </authorList>
    </citation>
    <scope>NUCLEOTIDE SEQUENCE</scope>
    <source>
        <strain evidence="3">JCM 3091</strain>
    </source>
</reference>